<protein>
    <recommendedName>
        <fullName evidence="2">Phage head-tail adaptor</fullName>
    </recommendedName>
</protein>
<proteinExistence type="predicted"/>
<evidence type="ECO:0008006" key="2">
    <source>
        <dbReference type="Google" id="ProtNLM"/>
    </source>
</evidence>
<organism evidence="1">
    <name type="scientific">marine sediment metagenome</name>
    <dbReference type="NCBI Taxonomy" id="412755"/>
    <lineage>
        <taxon>unclassified sequences</taxon>
        <taxon>metagenomes</taxon>
        <taxon>ecological metagenomes</taxon>
    </lineage>
</organism>
<dbReference type="EMBL" id="BARV01011407">
    <property type="protein sequence ID" value="GAI07588.1"/>
    <property type="molecule type" value="Genomic_DNA"/>
</dbReference>
<feature type="non-terminal residue" evidence="1">
    <location>
        <position position="1"/>
    </location>
</feature>
<evidence type="ECO:0000313" key="1">
    <source>
        <dbReference type="EMBL" id="GAI07588.1"/>
    </source>
</evidence>
<comment type="caution">
    <text evidence="1">The sequence shown here is derived from an EMBL/GenBank/DDBJ whole genome shotgun (WGS) entry which is preliminary data.</text>
</comment>
<accession>X1KLN0</accession>
<reference evidence="1" key="1">
    <citation type="journal article" date="2014" name="Front. Microbiol.">
        <title>High frequency of phylogenetically diverse reductive dehalogenase-homologous genes in deep subseafloor sedimentary metagenomes.</title>
        <authorList>
            <person name="Kawai M."/>
            <person name="Futagami T."/>
            <person name="Toyoda A."/>
            <person name="Takaki Y."/>
            <person name="Nishi S."/>
            <person name="Hori S."/>
            <person name="Arai W."/>
            <person name="Tsubouchi T."/>
            <person name="Morono Y."/>
            <person name="Uchiyama I."/>
            <person name="Ito T."/>
            <person name="Fujiyama A."/>
            <person name="Inagaki F."/>
            <person name="Takami H."/>
        </authorList>
    </citation>
    <scope>NUCLEOTIDE SEQUENCE</scope>
    <source>
        <strain evidence="1">Expedition CK06-06</strain>
    </source>
</reference>
<sequence length="47" mass="5494">KLFVESIDITERDRVVIGTDTYEVLLVQDYADASSSHHKQCWLRISR</sequence>
<name>X1KLN0_9ZZZZ</name>
<dbReference type="AlphaFoldDB" id="X1KLN0"/>
<gene>
    <name evidence="1" type="ORF">S06H3_21652</name>
</gene>